<dbReference type="SUPFAM" id="SSF50104">
    <property type="entry name" value="Translation proteins SH3-like domain"/>
    <property type="match status" value="1"/>
</dbReference>
<feature type="domain" description="Translation initiation factor 5A C-terminal" evidence="1">
    <location>
        <begin position="73"/>
        <end position="123"/>
    </location>
</feature>
<dbReference type="GO" id="GO:0003746">
    <property type="term" value="F:translation elongation factor activity"/>
    <property type="evidence" value="ECO:0007669"/>
    <property type="project" value="InterPro"/>
</dbReference>
<protein>
    <submittedName>
        <fullName evidence="3">Uncharacterized protein</fullName>
    </submittedName>
</protein>
<dbReference type="GO" id="GO:0045901">
    <property type="term" value="P:positive regulation of translational elongation"/>
    <property type="evidence" value="ECO:0007669"/>
    <property type="project" value="InterPro"/>
</dbReference>
<name>A0A553NVC9_TIGCA</name>
<evidence type="ECO:0000259" key="2">
    <source>
        <dbReference type="Pfam" id="PF21485"/>
    </source>
</evidence>
<dbReference type="Pfam" id="PF01287">
    <property type="entry name" value="eIF-5a"/>
    <property type="match status" value="1"/>
</dbReference>
<evidence type="ECO:0000313" key="3">
    <source>
        <dbReference type="EMBL" id="TRY69389.1"/>
    </source>
</evidence>
<organism evidence="3 4">
    <name type="scientific">Tigriopus californicus</name>
    <name type="common">Marine copepod</name>
    <dbReference type="NCBI Taxonomy" id="6832"/>
    <lineage>
        <taxon>Eukaryota</taxon>
        <taxon>Metazoa</taxon>
        <taxon>Ecdysozoa</taxon>
        <taxon>Arthropoda</taxon>
        <taxon>Crustacea</taxon>
        <taxon>Multicrustacea</taxon>
        <taxon>Hexanauplia</taxon>
        <taxon>Copepoda</taxon>
        <taxon>Harpacticoida</taxon>
        <taxon>Harpacticidae</taxon>
        <taxon>Tigriopus</taxon>
    </lineage>
</organism>
<dbReference type="EMBL" id="VCGU01000010">
    <property type="protein sequence ID" value="TRY69389.1"/>
    <property type="molecule type" value="Genomic_DNA"/>
</dbReference>
<dbReference type="STRING" id="6832.A0A553NVC9"/>
<dbReference type="GO" id="GO:0043022">
    <property type="term" value="F:ribosome binding"/>
    <property type="evidence" value="ECO:0007669"/>
    <property type="project" value="InterPro"/>
</dbReference>
<dbReference type="InterPro" id="IPR001884">
    <property type="entry name" value="IF5A-like"/>
</dbReference>
<evidence type="ECO:0000259" key="1">
    <source>
        <dbReference type="Pfam" id="PF01287"/>
    </source>
</evidence>
<comment type="caution">
    <text evidence="3">The sequence shown here is derived from an EMBL/GenBank/DDBJ whole genome shotgun (WGS) entry which is preliminary data.</text>
</comment>
<reference evidence="3 4" key="1">
    <citation type="journal article" date="2018" name="Nat. Ecol. Evol.">
        <title>Genomic signatures of mitonuclear coevolution across populations of Tigriopus californicus.</title>
        <authorList>
            <person name="Barreto F.S."/>
            <person name="Watson E.T."/>
            <person name="Lima T.G."/>
            <person name="Willett C.S."/>
            <person name="Edmands S."/>
            <person name="Li W."/>
            <person name="Burton R.S."/>
        </authorList>
    </citation>
    <scope>NUCLEOTIDE SEQUENCE [LARGE SCALE GENOMIC DNA]</scope>
    <source>
        <strain evidence="3 4">San Diego</strain>
    </source>
</reference>
<sequence length="263" mass="29598">MEIPEPTPTQCTSLRKGTVILIEERPCRITQLSTAKAGKHGHSKYFVAAQDLWSKEIKEVSFTNTELVPVPSVVRKEHELMEIDEDKKTVSLLDEDTGEVDDSFKLPKNEMGENLLKAYKDNEATSLIMLVLGSLLVVILCLESSQSVPLQKSFRFTRSADGQQRRIRYGEKREPKFYTTRFGKRAPPVVQGEVPEEIGQFMESDSKMVSPGVLTFPLGRPPSAMSRNVEGHDEYGMPVSCVYSGVRTFYICDKDEPWSTSNV</sequence>
<dbReference type="Gene3D" id="2.30.30.30">
    <property type="match status" value="1"/>
</dbReference>
<dbReference type="Gene3D" id="2.40.50.140">
    <property type="entry name" value="Nucleic acid-binding proteins"/>
    <property type="match status" value="1"/>
</dbReference>
<dbReference type="InterPro" id="IPR014722">
    <property type="entry name" value="Rib_uL2_dom2"/>
</dbReference>
<dbReference type="InterPro" id="IPR008991">
    <property type="entry name" value="Translation_prot_SH3-like_sf"/>
</dbReference>
<dbReference type="InterPro" id="IPR012340">
    <property type="entry name" value="NA-bd_OB-fold"/>
</dbReference>
<dbReference type="GO" id="GO:0003723">
    <property type="term" value="F:RNA binding"/>
    <property type="evidence" value="ECO:0007669"/>
    <property type="project" value="InterPro"/>
</dbReference>
<gene>
    <name evidence="3" type="ORF">TCAL_01404</name>
</gene>
<feature type="domain" description="Translation initiation factor 5A-like N-terminal" evidence="2">
    <location>
        <begin position="7"/>
        <end position="54"/>
    </location>
</feature>
<dbReference type="Proteomes" id="UP000318571">
    <property type="component" value="Chromosome 1"/>
</dbReference>
<accession>A0A553NVC9</accession>
<proteinExistence type="predicted"/>
<dbReference type="Pfam" id="PF21485">
    <property type="entry name" value="IF5A-like_N"/>
    <property type="match status" value="1"/>
</dbReference>
<dbReference type="InterPro" id="IPR020189">
    <property type="entry name" value="IF5A_C"/>
</dbReference>
<dbReference type="PANTHER" id="PTHR11673">
    <property type="entry name" value="TRANSLATION INITIATION FACTOR 5A FAMILY MEMBER"/>
    <property type="match status" value="1"/>
</dbReference>
<dbReference type="GO" id="GO:0045905">
    <property type="term" value="P:positive regulation of translational termination"/>
    <property type="evidence" value="ECO:0007669"/>
    <property type="project" value="InterPro"/>
</dbReference>
<dbReference type="AlphaFoldDB" id="A0A553NVC9"/>
<evidence type="ECO:0000313" key="4">
    <source>
        <dbReference type="Proteomes" id="UP000318571"/>
    </source>
</evidence>
<dbReference type="InterPro" id="IPR048670">
    <property type="entry name" value="IF5A-like_N"/>
</dbReference>
<keyword evidence="4" id="KW-1185">Reference proteome</keyword>